<dbReference type="AlphaFoldDB" id="A0A6J8D459"/>
<evidence type="ECO:0000313" key="3">
    <source>
        <dbReference type="EMBL" id="CAC5403508.1"/>
    </source>
</evidence>
<feature type="compositionally biased region" description="Polar residues" evidence="2">
    <location>
        <begin position="285"/>
        <end position="302"/>
    </location>
</feature>
<feature type="region of interest" description="Disordered" evidence="2">
    <location>
        <begin position="285"/>
        <end position="370"/>
    </location>
</feature>
<proteinExistence type="predicted"/>
<name>A0A6J8D459_MYTCO</name>
<dbReference type="Proteomes" id="UP000507470">
    <property type="component" value="Unassembled WGS sequence"/>
</dbReference>
<feature type="compositionally biased region" description="Basic and acidic residues" evidence="2">
    <location>
        <begin position="304"/>
        <end position="313"/>
    </location>
</feature>
<dbReference type="OrthoDB" id="6075521at2759"/>
<organism evidence="3 4">
    <name type="scientific">Mytilus coruscus</name>
    <name type="common">Sea mussel</name>
    <dbReference type="NCBI Taxonomy" id="42192"/>
    <lineage>
        <taxon>Eukaryota</taxon>
        <taxon>Metazoa</taxon>
        <taxon>Spiralia</taxon>
        <taxon>Lophotrochozoa</taxon>
        <taxon>Mollusca</taxon>
        <taxon>Bivalvia</taxon>
        <taxon>Autobranchia</taxon>
        <taxon>Pteriomorphia</taxon>
        <taxon>Mytilida</taxon>
        <taxon>Mytiloidea</taxon>
        <taxon>Mytilidae</taxon>
        <taxon>Mytilinae</taxon>
        <taxon>Mytilus</taxon>
    </lineage>
</organism>
<feature type="compositionally biased region" description="Polar residues" evidence="2">
    <location>
        <begin position="314"/>
        <end position="340"/>
    </location>
</feature>
<sequence length="370" mass="43479">MDETKRITRNLSFIKKTVTEIDSVIDILIEEDILGMGERNLILLDEDPIHSVLEIVLKKQAYKKFTKALQCTGNERIVARLEATDLRLEKESSMSSTEQDNMDNMYTDNEYKQHKASMMQNELDNLTKENYNLKQQQAQIRKDLNCNQQRLLDLNREACKYQKENLELSQRLSNLRKGDVVNSVFNDLEEELKRKGNRNTRIKKELDLKKDEVTHLRNQLDDLRKEVDEKTDQIAMLSREMRHLREEHISARTERRELKLKVENINKNFDNKMQNMMNVISENKVNRTPRQSTFTRISAHSRNQSKDRCRNRESSILPTLQGKTPGTPKSSNTHNSTRDTPISPRARVTRPHQFISPQFVFTAKPQAQWK</sequence>
<reference evidence="3 4" key="1">
    <citation type="submission" date="2020-06" db="EMBL/GenBank/DDBJ databases">
        <authorList>
            <person name="Li R."/>
            <person name="Bekaert M."/>
        </authorList>
    </citation>
    <scope>NUCLEOTIDE SEQUENCE [LARGE SCALE GENOMIC DNA]</scope>
    <source>
        <strain evidence="4">wild</strain>
    </source>
</reference>
<evidence type="ECO:0008006" key="5">
    <source>
        <dbReference type="Google" id="ProtNLM"/>
    </source>
</evidence>
<keyword evidence="1" id="KW-0175">Coiled coil</keyword>
<dbReference type="EMBL" id="CACVKT020006773">
    <property type="protein sequence ID" value="CAC5403508.1"/>
    <property type="molecule type" value="Genomic_DNA"/>
</dbReference>
<protein>
    <recommendedName>
        <fullName evidence="5">CARD domain-containing protein</fullName>
    </recommendedName>
</protein>
<feature type="coiled-coil region" evidence="1">
    <location>
        <begin position="185"/>
        <end position="275"/>
    </location>
</feature>
<accession>A0A6J8D459</accession>
<evidence type="ECO:0000256" key="1">
    <source>
        <dbReference type="SAM" id="Coils"/>
    </source>
</evidence>
<feature type="coiled-coil region" evidence="1">
    <location>
        <begin position="109"/>
        <end position="143"/>
    </location>
</feature>
<gene>
    <name evidence="3" type="ORF">MCOR_37394</name>
</gene>
<keyword evidence="4" id="KW-1185">Reference proteome</keyword>
<evidence type="ECO:0000256" key="2">
    <source>
        <dbReference type="SAM" id="MobiDB-lite"/>
    </source>
</evidence>
<evidence type="ECO:0000313" key="4">
    <source>
        <dbReference type="Proteomes" id="UP000507470"/>
    </source>
</evidence>